<dbReference type="AlphaFoldDB" id="A0A840D7D9"/>
<evidence type="ECO:0000313" key="4">
    <source>
        <dbReference type="Proteomes" id="UP000560658"/>
    </source>
</evidence>
<keyword evidence="1" id="KW-0812">Transmembrane</keyword>
<comment type="caution">
    <text evidence="3">The sequence shown here is derived from an EMBL/GenBank/DDBJ whole genome shotgun (WGS) entry which is preliminary data.</text>
</comment>
<dbReference type="PANTHER" id="PTHR30336">
    <property type="entry name" value="INNER MEMBRANE PROTEIN, PROBABLE PERMEASE"/>
    <property type="match status" value="1"/>
</dbReference>
<feature type="domain" description="DUF218" evidence="2">
    <location>
        <begin position="65"/>
        <end position="169"/>
    </location>
</feature>
<evidence type="ECO:0000313" key="3">
    <source>
        <dbReference type="EMBL" id="MBB4045384.1"/>
    </source>
</evidence>
<dbReference type="Pfam" id="PF02698">
    <property type="entry name" value="DUF218"/>
    <property type="match status" value="1"/>
</dbReference>
<dbReference type="InterPro" id="IPR051599">
    <property type="entry name" value="Cell_Envelope_Assoc"/>
</dbReference>
<organism evidence="3 4">
    <name type="scientific">Bacteroides reticulotermitis</name>
    <dbReference type="NCBI Taxonomy" id="1133319"/>
    <lineage>
        <taxon>Bacteria</taxon>
        <taxon>Pseudomonadati</taxon>
        <taxon>Bacteroidota</taxon>
        <taxon>Bacteroidia</taxon>
        <taxon>Bacteroidales</taxon>
        <taxon>Bacteroidaceae</taxon>
        <taxon>Bacteroides</taxon>
    </lineage>
</organism>
<dbReference type="EMBL" id="JACIER010000014">
    <property type="protein sequence ID" value="MBB4045384.1"/>
    <property type="molecule type" value="Genomic_DNA"/>
</dbReference>
<dbReference type="RefSeq" id="WP_044162574.1">
    <property type="nucleotide sequence ID" value="NZ_JACIER010000014.1"/>
</dbReference>
<dbReference type="Proteomes" id="UP000560658">
    <property type="component" value="Unassembled WGS sequence"/>
</dbReference>
<name>A0A840D7D9_9BACE</name>
<proteinExistence type="predicted"/>
<keyword evidence="1" id="KW-1133">Transmembrane helix</keyword>
<dbReference type="CDD" id="cd06259">
    <property type="entry name" value="YdcF-like"/>
    <property type="match status" value="1"/>
</dbReference>
<sequence>MKRKLIYIFLSFVFLCIVSILVCNRLIKKNAVQKLYSQVTEMPHNSVGLLLGTSPKLKNGNNNLYFDYRIQATANLYKARKIDYILISGDKRRDDYNEPEEMKQALIRKGVPLQAIYLDYAGLRTLDSVVRAKLVFGQNKLTVISQKFHNERAIYLAERNGIEAIGFNADDVSAYAGFKTQLRELFARVKMFADLATGKKPRFLGEHFVIGKQGK</sequence>
<feature type="transmembrane region" description="Helical" evidence="1">
    <location>
        <begin position="6"/>
        <end position="27"/>
    </location>
</feature>
<reference evidence="3" key="1">
    <citation type="submission" date="2020-08" db="EMBL/GenBank/DDBJ databases">
        <title>Genomic Encyclopedia of Type Strains, Phase IV (KMG-IV): sequencing the most valuable type-strain genomes for metagenomic binning, comparative biology and taxonomic classification.</title>
        <authorList>
            <person name="Goeker M."/>
        </authorList>
    </citation>
    <scope>NUCLEOTIDE SEQUENCE [LARGE SCALE GENOMIC DNA]</scope>
    <source>
        <strain evidence="3">DSM 105720</strain>
    </source>
</reference>
<protein>
    <submittedName>
        <fullName evidence="3">SanA protein</fullName>
    </submittedName>
</protein>
<accession>A0A840D7D9</accession>
<dbReference type="PANTHER" id="PTHR30336:SF6">
    <property type="entry name" value="INTEGRAL MEMBRANE PROTEIN"/>
    <property type="match status" value="1"/>
</dbReference>
<dbReference type="InterPro" id="IPR003848">
    <property type="entry name" value="DUF218"/>
</dbReference>
<evidence type="ECO:0000256" key="1">
    <source>
        <dbReference type="SAM" id="Phobius"/>
    </source>
</evidence>
<evidence type="ECO:0000259" key="2">
    <source>
        <dbReference type="Pfam" id="PF02698"/>
    </source>
</evidence>
<keyword evidence="4" id="KW-1185">Reference proteome</keyword>
<dbReference type="GO" id="GO:0005886">
    <property type="term" value="C:plasma membrane"/>
    <property type="evidence" value="ECO:0007669"/>
    <property type="project" value="TreeGrafter"/>
</dbReference>
<keyword evidence="1" id="KW-0472">Membrane</keyword>
<gene>
    <name evidence="3" type="ORF">GGR06_003196</name>
</gene>